<comment type="caution">
    <text evidence="1">The sequence shown here is derived from an EMBL/GenBank/DDBJ whole genome shotgun (WGS) entry which is preliminary data.</text>
</comment>
<dbReference type="AlphaFoldDB" id="A0A5B7ENI5"/>
<organism evidence="1 2">
    <name type="scientific">Portunus trituberculatus</name>
    <name type="common">Swimming crab</name>
    <name type="synonym">Neptunus trituberculatus</name>
    <dbReference type="NCBI Taxonomy" id="210409"/>
    <lineage>
        <taxon>Eukaryota</taxon>
        <taxon>Metazoa</taxon>
        <taxon>Ecdysozoa</taxon>
        <taxon>Arthropoda</taxon>
        <taxon>Crustacea</taxon>
        <taxon>Multicrustacea</taxon>
        <taxon>Malacostraca</taxon>
        <taxon>Eumalacostraca</taxon>
        <taxon>Eucarida</taxon>
        <taxon>Decapoda</taxon>
        <taxon>Pleocyemata</taxon>
        <taxon>Brachyura</taxon>
        <taxon>Eubrachyura</taxon>
        <taxon>Portunoidea</taxon>
        <taxon>Portunidae</taxon>
        <taxon>Portuninae</taxon>
        <taxon>Portunus</taxon>
    </lineage>
</organism>
<dbReference type="Proteomes" id="UP000324222">
    <property type="component" value="Unassembled WGS sequence"/>
</dbReference>
<dbReference type="EMBL" id="VSRR010003075">
    <property type="protein sequence ID" value="MPC34533.1"/>
    <property type="molecule type" value="Genomic_DNA"/>
</dbReference>
<accession>A0A5B7ENI5</accession>
<protein>
    <submittedName>
        <fullName evidence="1">Uncharacterized protein</fullName>
    </submittedName>
</protein>
<name>A0A5B7ENI5_PORTR</name>
<proteinExistence type="predicted"/>
<gene>
    <name evidence="1" type="ORF">E2C01_027925</name>
</gene>
<evidence type="ECO:0000313" key="1">
    <source>
        <dbReference type="EMBL" id="MPC34533.1"/>
    </source>
</evidence>
<reference evidence="1 2" key="1">
    <citation type="submission" date="2019-05" db="EMBL/GenBank/DDBJ databases">
        <title>Another draft genome of Portunus trituberculatus and its Hox gene families provides insights of decapod evolution.</title>
        <authorList>
            <person name="Jeong J.-H."/>
            <person name="Song I."/>
            <person name="Kim S."/>
            <person name="Choi T."/>
            <person name="Kim D."/>
            <person name="Ryu S."/>
            <person name="Kim W."/>
        </authorList>
    </citation>
    <scope>NUCLEOTIDE SEQUENCE [LARGE SCALE GENOMIC DNA]</scope>
    <source>
        <tissue evidence="1">Muscle</tissue>
    </source>
</reference>
<keyword evidence="2" id="KW-1185">Reference proteome</keyword>
<sequence length="152" mass="16310">MTSRRHRRLGPLPLCCVQRAVLQTQSLSPSRQQVSGRAEGSSNSWGARLLSGAAAFPYTKPIESLFNEPKNHPLEGNWRVSGGADEWQVADDCLAEDAISGASVPHSGLMNAAGRERPPDAAWPQRCLLDDDSDAPGHCLVSPGERVAGELK</sequence>
<evidence type="ECO:0000313" key="2">
    <source>
        <dbReference type="Proteomes" id="UP000324222"/>
    </source>
</evidence>